<reference evidence="1 2" key="1">
    <citation type="journal article" date="2022" name="Nat. Plants">
        <title>Genomes of leafy and leafless Platanthera orchids illuminate the evolution of mycoheterotrophy.</title>
        <authorList>
            <person name="Li M.H."/>
            <person name="Liu K.W."/>
            <person name="Li Z."/>
            <person name="Lu H.C."/>
            <person name="Ye Q.L."/>
            <person name="Zhang D."/>
            <person name="Wang J.Y."/>
            <person name="Li Y.F."/>
            <person name="Zhong Z.M."/>
            <person name="Liu X."/>
            <person name="Yu X."/>
            <person name="Liu D.K."/>
            <person name="Tu X.D."/>
            <person name="Liu B."/>
            <person name="Hao Y."/>
            <person name="Liao X.Y."/>
            <person name="Jiang Y.T."/>
            <person name="Sun W.H."/>
            <person name="Chen J."/>
            <person name="Chen Y.Q."/>
            <person name="Ai Y."/>
            <person name="Zhai J.W."/>
            <person name="Wu S.S."/>
            <person name="Zhou Z."/>
            <person name="Hsiao Y.Y."/>
            <person name="Wu W.L."/>
            <person name="Chen Y.Y."/>
            <person name="Lin Y.F."/>
            <person name="Hsu J.L."/>
            <person name="Li C.Y."/>
            <person name="Wang Z.W."/>
            <person name="Zhao X."/>
            <person name="Zhong W.Y."/>
            <person name="Ma X.K."/>
            <person name="Ma L."/>
            <person name="Huang J."/>
            <person name="Chen G.Z."/>
            <person name="Huang M.Z."/>
            <person name="Huang L."/>
            <person name="Peng D.H."/>
            <person name="Luo Y.B."/>
            <person name="Zou S.Q."/>
            <person name="Chen S.P."/>
            <person name="Lan S."/>
            <person name="Tsai W.C."/>
            <person name="Van de Peer Y."/>
            <person name="Liu Z.J."/>
        </authorList>
    </citation>
    <scope>NUCLEOTIDE SEQUENCE [LARGE SCALE GENOMIC DNA]</scope>
    <source>
        <strain evidence="1">Lor288</strain>
    </source>
</reference>
<accession>A0ABR2MQP2</accession>
<protein>
    <submittedName>
        <fullName evidence="1">Uncharacterized protein</fullName>
    </submittedName>
</protein>
<proteinExistence type="predicted"/>
<name>A0ABR2MQP2_9ASPA</name>
<dbReference type="EMBL" id="JBBWWR010000005">
    <property type="protein sequence ID" value="KAK8966326.1"/>
    <property type="molecule type" value="Genomic_DNA"/>
</dbReference>
<organism evidence="1 2">
    <name type="scientific">Platanthera guangdongensis</name>
    <dbReference type="NCBI Taxonomy" id="2320717"/>
    <lineage>
        <taxon>Eukaryota</taxon>
        <taxon>Viridiplantae</taxon>
        <taxon>Streptophyta</taxon>
        <taxon>Embryophyta</taxon>
        <taxon>Tracheophyta</taxon>
        <taxon>Spermatophyta</taxon>
        <taxon>Magnoliopsida</taxon>
        <taxon>Liliopsida</taxon>
        <taxon>Asparagales</taxon>
        <taxon>Orchidaceae</taxon>
        <taxon>Orchidoideae</taxon>
        <taxon>Orchideae</taxon>
        <taxon>Orchidinae</taxon>
        <taxon>Platanthera</taxon>
    </lineage>
</organism>
<evidence type="ECO:0000313" key="1">
    <source>
        <dbReference type="EMBL" id="KAK8966326.1"/>
    </source>
</evidence>
<comment type="caution">
    <text evidence="1">The sequence shown here is derived from an EMBL/GenBank/DDBJ whole genome shotgun (WGS) entry which is preliminary data.</text>
</comment>
<dbReference type="Proteomes" id="UP001412067">
    <property type="component" value="Unassembled WGS sequence"/>
</dbReference>
<sequence>MDLHHTMEHERHNIKHEVNILVKAYKEHIDMLKNRIYDEEKNENSTIWIPLLSDGFYVD</sequence>
<evidence type="ECO:0000313" key="2">
    <source>
        <dbReference type="Proteomes" id="UP001412067"/>
    </source>
</evidence>
<gene>
    <name evidence="1" type="ORF">KSP40_PGU000312</name>
</gene>
<keyword evidence="2" id="KW-1185">Reference proteome</keyword>